<keyword evidence="3" id="KW-1185">Reference proteome</keyword>
<accession>S9W301</accession>
<keyword evidence="1" id="KW-0812">Transmembrane</keyword>
<proteinExistence type="predicted"/>
<dbReference type="OrthoDB" id="434393at2759"/>
<dbReference type="GO" id="GO:0016192">
    <property type="term" value="P:vesicle-mediated transport"/>
    <property type="evidence" value="ECO:0007669"/>
    <property type="project" value="InterPro"/>
</dbReference>
<sequence length="191" mass="21931">MNGHDRLKKAMKAQFDWIPILITDRKRSTPLEKKRALIYAFIPFVFLLVLVVQTWHPLMVSLGAFLLQAVATLLTVLYHGFVLDYSNETTDPSELERLLNPIIVATFSIRLFATLHALMVGAWILLIAYTVEFAYVYYAASRGSLLVDATTVWKDIKRIRWDTYYRLAIELFLVLSCIANLLYTILAGKAW</sequence>
<dbReference type="EMBL" id="ATMH01002040">
    <property type="protein sequence ID" value="EPY33726.1"/>
    <property type="molecule type" value="Genomic_DNA"/>
</dbReference>
<evidence type="ECO:0000313" key="3">
    <source>
        <dbReference type="Proteomes" id="UP000015354"/>
    </source>
</evidence>
<feature type="transmembrane region" description="Helical" evidence="1">
    <location>
        <begin position="62"/>
        <end position="81"/>
    </location>
</feature>
<feature type="transmembrane region" description="Helical" evidence="1">
    <location>
        <begin position="102"/>
        <end position="129"/>
    </location>
</feature>
<protein>
    <submittedName>
        <fullName evidence="2">Uncharacterized protein</fullName>
    </submittedName>
</protein>
<dbReference type="Pfam" id="PF03311">
    <property type="entry name" value="Cornichon"/>
    <property type="match status" value="1"/>
</dbReference>
<feature type="transmembrane region" description="Helical" evidence="1">
    <location>
        <begin position="165"/>
        <end position="186"/>
    </location>
</feature>
<keyword evidence="1" id="KW-0472">Membrane</keyword>
<organism evidence="2 3">
    <name type="scientific">Strigomonas culicis</name>
    <dbReference type="NCBI Taxonomy" id="28005"/>
    <lineage>
        <taxon>Eukaryota</taxon>
        <taxon>Discoba</taxon>
        <taxon>Euglenozoa</taxon>
        <taxon>Kinetoplastea</taxon>
        <taxon>Metakinetoplastina</taxon>
        <taxon>Trypanosomatida</taxon>
        <taxon>Trypanosomatidae</taxon>
        <taxon>Strigomonadinae</taxon>
        <taxon>Strigomonas</taxon>
    </lineage>
</organism>
<reference evidence="2 3" key="1">
    <citation type="journal article" date="2013" name="PLoS ONE">
        <title>Predicting the Proteins of Angomonas deanei, Strigomonas culicis and Their Respective Endosymbionts Reveals New Aspects of the Trypanosomatidae Family.</title>
        <authorList>
            <person name="Motta M.C."/>
            <person name="Martins A.C."/>
            <person name="de Souza S.S."/>
            <person name="Catta-Preta C.M."/>
            <person name="Silva R."/>
            <person name="Klein C.C."/>
            <person name="de Almeida L.G."/>
            <person name="de Lima Cunha O."/>
            <person name="Ciapina L.P."/>
            <person name="Brocchi M."/>
            <person name="Colabardini A.C."/>
            <person name="de Araujo Lima B."/>
            <person name="Machado C.R."/>
            <person name="de Almeida Soares C.M."/>
            <person name="Probst C.M."/>
            <person name="de Menezes C.B."/>
            <person name="Thompson C.E."/>
            <person name="Bartholomeu D.C."/>
            <person name="Gradia D.F."/>
            <person name="Pavoni D.P."/>
            <person name="Grisard E.C."/>
            <person name="Fantinatti-Garboggini F."/>
            <person name="Marchini F.K."/>
            <person name="Rodrigues-Luiz G.F."/>
            <person name="Wagner G."/>
            <person name="Goldman G.H."/>
            <person name="Fietto J.L."/>
            <person name="Elias M.C."/>
            <person name="Goldman M.H."/>
            <person name="Sagot M.F."/>
            <person name="Pereira M."/>
            <person name="Stoco P.H."/>
            <person name="de Mendonca-Neto R.P."/>
            <person name="Teixeira S.M."/>
            <person name="Maciel T.E."/>
            <person name="de Oliveira Mendes T.A."/>
            <person name="Urmenyi T.P."/>
            <person name="de Souza W."/>
            <person name="Schenkman S."/>
            <person name="de Vasconcelos A.T."/>
        </authorList>
    </citation>
    <scope>NUCLEOTIDE SEQUENCE [LARGE SCALE GENOMIC DNA]</scope>
</reference>
<keyword evidence="1" id="KW-1133">Transmembrane helix</keyword>
<evidence type="ECO:0000256" key="1">
    <source>
        <dbReference type="SAM" id="Phobius"/>
    </source>
</evidence>
<dbReference type="Proteomes" id="UP000015354">
    <property type="component" value="Unassembled WGS sequence"/>
</dbReference>
<gene>
    <name evidence="2" type="ORF">STCU_02040</name>
</gene>
<dbReference type="InterPro" id="IPR003377">
    <property type="entry name" value="Cornichon"/>
</dbReference>
<dbReference type="SMART" id="SM01398">
    <property type="entry name" value="Cornichon"/>
    <property type="match status" value="1"/>
</dbReference>
<feature type="transmembrane region" description="Helical" evidence="1">
    <location>
        <begin position="36"/>
        <end position="56"/>
    </location>
</feature>
<evidence type="ECO:0000313" key="2">
    <source>
        <dbReference type="EMBL" id="EPY33726.1"/>
    </source>
</evidence>
<name>S9W301_9TRYP</name>
<dbReference type="AlphaFoldDB" id="S9W301"/>
<comment type="caution">
    <text evidence="2">The sequence shown here is derived from an EMBL/GenBank/DDBJ whole genome shotgun (WGS) entry which is preliminary data.</text>
</comment>